<reference evidence="4" key="1">
    <citation type="journal article" date="2014" name="Int. J. Syst. Evol. Microbiol.">
        <title>Complete genome sequence of Corynebacterium casei LMG S-19264T (=DSM 44701T), isolated from a smear-ripened cheese.</title>
        <authorList>
            <consortium name="US DOE Joint Genome Institute (JGI-PGF)"/>
            <person name="Walter F."/>
            <person name="Albersmeier A."/>
            <person name="Kalinowski J."/>
            <person name="Ruckert C."/>
        </authorList>
    </citation>
    <scope>NUCLEOTIDE SEQUENCE</scope>
    <source>
        <strain evidence="4">JCM 4815</strain>
    </source>
</reference>
<name>A0A918PPD0_9ACTN</name>
<sequence>MLFVRRASVLFVSGVRRRNVMRGLFAVATALALAPVVTASRNRHSRHPAHPGSTVLPPGHTAPSGGIALDEVDVAFDETYCGCRIRGGIAAEERATAMGARWQVTVDGRPLHLMRRADGTYLSMVDHYRSYPTALEATRAAVDELGPAQRLRVTDAVPGGRHRKNGHRESHERENGHRENHQREKRHRENSHGVRA</sequence>
<reference evidence="4" key="2">
    <citation type="submission" date="2020-09" db="EMBL/GenBank/DDBJ databases">
        <authorList>
            <person name="Sun Q."/>
            <person name="Ohkuma M."/>
        </authorList>
    </citation>
    <scope>NUCLEOTIDE SEQUENCE</scope>
    <source>
        <strain evidence="4">JCM 4815</strain>
    </source>
</reference>
<feature type="region of interest" description="Disordered" evidence="3">
    <location>
        <begin position="149"/>
        <end position="196"/>
    </location>
</feature>
<dbReference type="EMBL" id="BMVW01000008">
    <property type="protein sequence ID" value="GGZ17874.1"/>
    <property type="molecule type" value="Genomic_DNA"/>
</dbReference>
<accession>A0A918PPD0</accession>
<dbReference type="InterPro" id="IPR010928">
    <property type="entry name" value="MelC1"/>
</dbReference>
<evidence type="ECO:0000313" key="4">
    <source>
        <dbReference type="EMBL" id="GGZ17874.1"/>
    </source>
</evidence>
<feature type="compositionally biased region" description="Basic and acidic residues" evidence="3">
    <location>
        <begin position="167"/>
        <end position="182"/>
    </location>
</feature>
<evidence type="ECO:0000256" key="2">
    <source>
        <dbReference type="ARBA" id="ARBA00023008"/>
    </source>
</evidence>
<dbReference type="GO" id="GO:0042438">
    <property type="term" value="P:melanin biosynthetic process"/>
    <property type="evidence" value="ECO:0007669"/>
    <property type="project" value="InterPro"/>
</dbReference>
<gene>
    <name evidence="4" type="ORF">GCM10010365_42400</name>
</gene>
<dbReference type="Pfam" id="PF06236">
    <property type="entry name" value="MelC1"/>
    <property type="match status" value="1"/>
</dbReference>
<dbReference type="Gene3D" id="3.30.1880.10">
    <property type="entry name" value="protein ne1242 domain like"/>
    <property type="match status" value="1"/>
</dbReference>
<keyword evidence="2" id="KW-0186">Copper</keyword>
<dbReference type="AlphaFoldDB" id="A0A918PPD0"/>
<evidence type="ECO:0000256" key="3">
    <source>
        <dbReference type="SAM" id="MobiDB-lite"/>
    </source>
</evidence>
<keyword evidence="5" id="KW-1185">Reference proteome</keyword>
<dbReference type="Proteomes" id="UP000622166">
    <property type="component" value="Unassembled WGS sequence"/>
</dbReference>
<keyword evidence="1" id="KW-0732">Signal</keyword>
<dbReference type="InterPro" id="IPR023199">
    <property type="entry name" value="GriE/MELC1_sf"/>
</dbReference>
<evidence type="ECO:0000313" key="5">
    <source>
        <dbReference type="Proteomes" id="UP000622166"/>
    </source>
</evidence>
<comment type="caution">
    <text evidence="4">The sequence shown here is derived from an EMBL/GenBank/DDBJ whole genome shotgun (WGS) entry which is preliminary data.</text>
</comment>
<proteinExistence type="predicted"/>
<dbReference type="GO" id="GO:0005507">
    <property type="term" value="F:copper ion binding"/>
    <property type="evidence" value="ECO:0007669"/>
    <property type="project" value="InterPro"/>
</dbReference>
<feature type="compositionally biased region" description="Basic residues" evidence="3">
    <location>
        <begin position="183"/>
        <end position="196"/>
    </location>
</feature>
<dbReference type="RefSeq" id="WP_229859194.1">
    <property type="nucleotide sequence ID" value="NZ_BMVW01000008.1"/>
</dbReference>
<evidence type="ECO:0000256" key="1">
    <source>
        <dbReference type="ARBA" id="ARBA00022729"/>
    </source>
</evidence>
<protein>
    <submittedName>
        <fullName evidence="4">Tyrosinase</fullName>
    </submittedName>
</protein>
<organism evidence="4 5">
    <name type="scientific">Streptomyces poonensis</name>
    <dbReference type="NCBI Taxonomy" id="68255"/>
    <lineage>
        <taxon>Bacteria</taxon>
        <taxon>Bacillati</taxon>
        <taxon>Actinomycetota</taxon>
        <taxon>Actinomycetes</taxon>
        <taxon>Kitasatosporales</taxon>
        <taxon>Streptomycetaceae</taxon>
        <taxon>Streptomyces</taxon>
    </lineage>
</organism>